<evidence type="ECO:0000256" key="1">
    <source>
        <dbReference type="SAM" id="Phobius"/>
    </source>
</evidence>
<accession>A0A1G9XU55</accession>
<dbReference type="RefSeq" id="WP_093208596.1">
    <property type="nucleotide sequence ID" value="NZ_FNGS01000011.1"/>
</dbReference>
<proteinExistence type="predicted"/>
<name>A0A1G9XU55_9BACT</name>
<keyword evidence="3" id="KW-1185">Reference proteome</keyword>
<dbReference type="STRING" id="563176.SAMN04488090_4757"/>
<dbReference type="Proteomes" id="UP000198901">
    <property type="component" value="Unassembled WGS sequence"/>
</dbReference>
<dbReference type="AlphaFoldDB" id="A0A1G9XU55"/>
<evidence type="ECO:0000313" key="2">
    <source>
        <dbReference type="EMBL" id="SDN00359.1"/>
    </source>
</evidence>
<sequence>MKDYSLKEILLLSAAVGFLMIWVGEIIAGQVSWKESYFWVMFSVACLMAFQYVKNQRLQKEQANKPAPPRNPRKK</sequence>
<feature type="transmembrane region" description="Helical" evidence="1">
    <location>
        <begin position="37"/>
        <end position="53"/>
    </location>
</feature>
<protein>
    <submittedName>
        <fullName evidence="2">Uncharacterized protein</fullName>
    </submittedName>
</protein>
<reference evidence="2 3" key="1">
    <citation type="submission" date="2016-10" db="EMBL/GenBank/DDBJ databases">
        <authorList>
            <person name="de Groot N.N."/>
        </authorList>
    </citation>
    <scope>NUCLEOTIDE SEQUENCE [LARGE SCALE GENOMIC DNA]</scope>
    <source>
        <strain evidence="2 3">DSM 21668</strain>
    </source>
</reference>
<gene>
    <name evidence="2" type="ORF">SAMN04488090_4757</name>
</gene>
<dbReference type="OrthoDB" id="965698at2"/>
<evidence type="ECO:0000313" key="3">
    <source>
        <dbReference type="Proteomes" id="UP000198901"/>
    </source>
</evidence>
<feature type="transmembrane region" description="Helical" evidence="1">
    <location>
        <begin position="9"/>
        <end position="31"/>
    </location>
</feature>
<keyword evidence="1" id="KW-1133">Transmembrane helix</keyword>
<dbReference type="EMBL" id="FNGS01000011">
    <property type="protein sequence ID" value="SDN00359.1"/>
    <property type="molecule type" value="Genomic_DNA"/>
</dbReference>
<keyword evidence="1" id="KW-0812">Transmembrane</keyword>
<organism evidence="2 3">
    <name type="scientific">Siphonobacter aquaeclarae</name>
    <dbReference type="NCBI Taxonomy" id="563176"/>
    <lineage>
        <taxon>Bacteria</taxon>
        <taxon>Pseudomonadati</taxon>
        <taxon>Bacteroidota</taxon>
        <taxon>Cytophagia</taxon>
        <taxon>Cytophagales</taxon>
        <taxon>Cytophagaceae</taxon>
        <taxon>Siphonobacter</taxon>
    </lineage>
</organism>
<keyword evidence="1" id="KW-0472">Membrane</keyword>